<evidence type="ECO:0000313" key="1">
    <source>
        <dbReference type="EMBL" id="KPU44046.1"/>
    </source>
</evidence>
<dbReference type="Pfam" id="PF09388">
    <property type="entry name" value="SpoOE-like"/>
    <property type="match status" value="1"/>
</dbReference>
<proteinExistence type="predicted"/>
<gene>
    <name evidence="1" type="ORF">OXPF_22120</name>
</gene>
<reference evidence="1 2" key="1">
    <citation type="submission" date="2015-09" db="EMBL/GenBank/DDBJ databases">
        <title>Genome sequence of Oxobacter pfennigii DSM 3222.</title>
        <authorList>
            <person name="Poehlein A."/>
            <person name="Bengelsdorf F.R."/>
            <person name="Schiel-Bengelsdorf B."/>
            <person name="Duerre P."/>
            <person name="Daniel R."/>
        </authorList>
    </citation>
    <scope>NUCLEOTIDE SEQUENCE [LARGE SCALE GENOMIC DNA]</scope>
    <source>
        <strain evidence="1 2">DSM 3222</strain>
    </source>
</reference>
<comment type="caution">
    <text evidence="1">The sequence shown here is derived from an EMBL/GenBank/DDBJ whole genome shotgun (WGS) entry which is preliminary data.</text>
</comment>
<dbReference type="STRING" id="36849.OXPF_22120"/>
<sequence>MTINVIYYKIFTADTPLTPLIIYGGDFVFEKDIDAMKQKLYYAIEQGDKDTIYDISVRLDVLIVEFYNYYKN</sequence>
<organism evidence="1 2">
    <name type="scientific">Oxobacter pfennigii</name>
    <dbReference type="NCBI Taxonomy" id="36849"/>
    <lineage>
        <taxon>Bacteria</taxon>
        <taxon>Bacillati</taxon>
        <taxon>Bacillota</taxon>
        <taxon>Clostridia</taxon>
        <taxon>Eubacteriales</taxon>
        <taxon>Clostridiaceae</taxon>
        <taxon>Oxobacter</taxon>
    </lineage>
</organism>
<dbReference type="Proteomes" id="UP000050326">
    <property type="component" value="Unassembled WGS sequence"/>
</dbReference>
<accession>A0A0P9AFB1</accession>
<dbReference type="GO" id="GO:0043937">
    <property type="term" value="P:regulation of sporulation"/>
    <property type="evidence" value="ECO:0007669"/>
    <property type="project" value="InterPro"/>
</dbReference>
<evidence type="ECO:0000313" key="2">
    <source>
        <dbReference type="Proteomes" id="UP000050326"/>
    </source>
</evidence>
<dbReference type="InterPro" id="IPR018540">
    <property type="entry name" value="Spo0E-like"/>
</dbReference>
<keyword evidence="2" id="KW-1185">Reference proteome</keyword>
<dbReference type="EMBL" id="LKET01000032">
    <property type="protein sequence ID" value="KPU44046.1"/>
    <property type="molecule type" value="Genomic_DNA"/>
</dbReference>
<evidence type="ECO:0008006" key="3">
    <source>
        <dbReference type="Google" id="ProtNLM"/>
    </source>
</evidence>
<protein>
    <recommendedName>
        <fullName evidence="3">Spo0E like sporulation regulatory protein</fullName>
    </recommendedName>
</protein>
<dbReference type="AlphaFoldDB" id="A0A0P9AFB1"/>
<name>A0A0P9AFB1_9CLOT</name>